<dbReference type="Proteomes" id="UP000006228">
    <property type="component" value="Unassembled WGS sequence"/>
</dbReference>
<dbReference type="EMBL" id="AEVT01000098">
    <property type="protein sequence ID" value="EGA68765.1"/>
    <property type="molecule type" value="Genomic_DNA"/>
</dbReference>
<dbReference type="AlphaFoldDB" id="E8MAT5"/>
<dbReference type="Pfam" id="PF00702">
    <property type="entry name" value="Hydrolase"/>
    <property type="match status" value="1"/>
</dbReference>
<dbReference type="InterPro" id="IPR052550">
    <property type="entry name" value="Pyrimidine_5'-ntase_YjjG"/>
</dbReference>
<reference evidence="1 2" key="1">
    <citation type="journal article" date="2012" name="Int. J. Syst. Evol. Microbiol.">
        <title>Vibrio caribbeanicus sp. nov., isolated from the marine sponge Scleritoderma cyanea.</title>
        <authorList>
            <person name="Hoffmann M."/>
            <person name="Monday S.R."/>
            <person name="Allard M.W."/>
            <person name="Strain E.A."/>
            <person name="Whittaker P."/>
            <person name="Naum M."/>
            <person name="McCarthy P.J."/>
            <person name="Lopez J.V."/>
            <person name="Fischer M."/>
            <person name="Brown E.W."/>
        </authorList>
    </citation>
    <scope>NUCLEOTIDE SEQUENCE [LARGE SCALE GENOMIC DNA]</scope>
    <source>
        <strain evidence="2">DSMZ 21326</strain>
    </source>
</reference>
<proteinExistence type="predicted"/>
<dbReference type="RefSeq" id="WP_008079663.1">
    <property type="nucleotide sequence ID" value="NZ_AEVT01000098.1"/>
</dbReference>
<dbReference type="PANTHER" id="PTHR47478">
    <property type="match status" value="1"/>
</dbReference>
<dbReference type="InterPro" id="IPR023214">
    <property type="entry name" value="HAD_sf"/>
</dbReference>
<name>E8MAT5_PHOS4</name>
<evidence type="ECO:0000313" key="1">
    <source>
        <dbReference type="EMBL" id="EGA68765.1"/>
    </source>
</evidence>
<dbReference type="Gene3D" id="3.40.50.1000">
    <property type="entry name" value="HAD superfamily/HAD-like"/>
    <property type="match status" value="1"/>
</dbReference>
<dbReference type="PANTHER" id="PTHR47478:SF1">
    <property type="entry name" value="PYRIMIDINE 5'-NUCLEOTIDASE YJJG"/>
    <property type="match status" value="1"/>
</dbReference>
<evidence type="ECO:0008006" key="3">
    <source>
        <dbReference type="Google" id="ProtNLM"/>
    </source>
</evidence>
<evidence type="ECO:0000313" key="2">
    <source>
        <dbReference type="Proteomes" id="UP000006228"/>
    </source>
</evidence>
<sequence length="158" mass="17719">METIYLFDWGNTLMVDDPKQQGKMYLWPNVEAIEGAHEALKALSEHHTIYVATSAQDSKESEIQAAFQRVGLDPYINGYFCQSNLGVGKSGKKFYQTIAQSLDVPCQQLVMVGDSLDKDIFASIDAGCRAIWYNPSKLENDDDLVQINHLNELQKITA</sequence>
<accession>E8MAT5</accession>
<comment type="caution">
    <text evidence="1">The sequence shown here is derived from an EMBL/GenBank/DDBJ whole genome shotgun (WGS) entry which is preliminary data.</text>
</comment>
<dbReference type="OrthoDB" id="6196267at2"/>
<dbReference type="SUPFAM" id="SSF56784">
    <property type="entry name" value="HAD-like"/>
    <property type="match status" value="1"/>
</dbReference>
<protein>
    <recommendedName>
        <fullName evidence="3">Hydrolase</fullName>
    </recommendedName>
</protein>
<gene>
    <name evidence="1" type="ORF">VISI1226_10557</name>
</gene>
<dbReference type="InterPro" id="IPR036412">
    <property type="entry name" value="HAD-like_sf"/>
</dbReference>
<dbReference type="GeneID" id="95570680"/>
<dbReference type="eggNOG" id="COG1011">
    <property type="taxonomic scope" value="Bacteria"/>
</dbReference>
<organism evidence="1 2">
    <name type="scientific">Vibrio sinaloensis DSM 21326</name>
    <dbReference type="NCBI Taxonomy" id="945550"/>
    <lineage>
        <taxon>Bacteria</taxon>
        <taxon>Pseudomonadati</taxon>
        <taxon>Pseudomonadota</taxon>
        <taxon>Gammaproteobacteria</taxon>
        <taxon>Vibrionales</taxon>
        <taxon>Vibrionaceae</taxon>
        <taxon>Vibrio</taxon>
        <taxon>Vibrio oreintalis group</taxon>
    </lineage>
</organism>